<keyword evidence="5" id="KW-0547">Nucleotide-binding</keyword>
<dbReference type="Proteomes" id="UP000605201">
    <property type="component" value="Unassembled WGS sequence"/>
</dbReference>
<accession>A0A8J6P4I5</accession>
<sequence length="406" mass="45469">MDKKPTYEELEQRIKELEKKVAVYQEARKSPRGYLEAVESLGTIVGYIVHDINNLLMGIQGHISLMALEIDAAHPHYEKFKSIEQYVQNGADLTKRLLGFAKRGKYEVKPTDLNEIIRRSLDLFGKTKENITINSKYQKDLWTVEVDQGQIEQVLLNLYLNARQSMPDGGELFLQTENVTLGEEYANQYHLEPGGYVKISVTDTGGGMDPAIQQYIFDPLFSAIALDTGTGLGLAPANDIIKSHGGIIAVYSEKGAGTTFNIYLPVSEKEFIQEEEFAEELSKGSETVLLVDDEVMIIDVASQLLEKLGYKVYTAASGKEAIDIYKKQKDDIGIVILDVIMPGMDGGETYDRLKAINLDVKVLLASGYGINRQIKDILERGCNGFIQKPFNMKQLSRKIRKVLDEK</sequence>
<dbReference type="SUPFAM" id="SSF55874">
    <property type="entry name" value="ATPase domain of HSP90 chaperone/DNA topoisomerase II/histidine kinase"/>
    <property type="match status" value="1"/>
</dbReference>
<proteinExistence type="predicted"/>
<dbReference type="InterPro" id="IPR004358">
    <property type="entry name" value="Sig_transdc_His_kin-like_C"/>
</dbReference>
<reference evidence="12 13" key="1">
    <citation type="submission" date="2020-08" db="EMBL/GenBank/DDBJ databases">
        <title>Bridging the membrane lipid divide: bacteria of the FCB group superphylum have the potential to synthesize archaeal ether lipids.</title>
        <authorList>
            <person name="Villanueva L."/>
            <person name="Von Meijenfeldt F.A.B."/>
            <person name="Westbye A.B."/>
            <person name="Yadav S."/>
            <person name="Hopmans E.C."/>
            <person name="Dutilh B.E."/>
            <person name="Sinninghe Damste J.S."/>
        </authorList>
    </citation>
    <scope>NUCLEOTIDE SEQUENCE [LARGE SCALE GENOMIC DNA]</scope>
    <source>
        <strain evidence="12">NIOZ-UU17</strain>
    </source>
</reference>
<dbReference type="Gene3D" id="1.10.287.130">
    <property type="match status" value="1"/>
</dbReference>
<dbReference type="CDD" id="cd00156">
    <property type="entry name" value="REC"/>
    <property type="match status" value="1"/>
</dbReference>
<evidence type="ECO:0000313" key="12">
    <source>
        <dbReference type="EMBL" id="MBC8433307.1"/>
    </source>
</evidence>
<dbReference type="Gene3D" id="3.40.50.2300">
    <property type="match status" value="1"/>
</dbReference>
<dbReference type="Gene3D" id="3.30.565.10">
    <property type="entry name" value="Histidine kinase-like ATPase, C-terminal domain"/>
    <property type="match status" value="1"/>
</dbReference>
<evidence type="ECO:0000259" key="10">
    <source>
        <dbReference type="PROSITE" id="PS50109"/>
    </source>
</evidence>
<dbReference type="InterPro" id="IPR011006">
    <property type="entry name" value="CheY-like_superfamily"/>
</dbReference>
<evidence type="ECO:0000256" key="3">
    <source>
        <dbReference type="ARBA" id="ARBA00022553"/>
    </source>
</evidence>
<keyword evidence="3 9" id="KW-0597">Phosphoprotein</keyword>
<evidence type="ECO:0000256" key="9">
    <source>
        <dbReference type="PROSITE-ProRule" id="PRU00169"/>
    </source>
</evidence>
<keyword evidence="8" id="KW-0902">Two-component regulatory system</keyword>
<dbReference type="InterPro" id="IPR036890">
    <property type="entry name" value="HATPase_C_sf"/>
</dbReference>
<feature type="domain" description="Histidine kinase" evidence="10">
    <location>
        <begin position="47"/>
        <end position="268"/>
    </location>
</feature>
<evidence type="ECO:0000259" key="11">
    <source>
        <dbReference type="PROSITE" id="PS50110"/>
    </source>
</evidence>
<dbReference type="SUPFAM" id="SSF47384">
    <property type="entry name" value="Homodimeric domain of signal transducing histidine kinase"/>
    <property type="match status" value="1"/>
</dbReference>
<dbReference type="Pfam" id="PF02518">
    <property type="entry name" value="HATPase_c"/>
    <property type="match status" value="1"/>
</dbReference>
<dbReference type="SMART" id="SM00448">
    <property type="entry name" value="REC"/>
    <property type="match status" value="1"/>
</dbReference>
<evidence type="ECO:0000256" key="8">
    <source>
        <dbReference type="ARBA" id="ARBA00023012"/>
    </source>
</evidence>
<evidence type="ECO:0000313" key="13">
    <source>
        <dbReference type="Proteomes" id="UP000605201"/>
    </source>
</evidence>
<dbReference type="GO" id="GO:0005524">
    <property type="term" value="F:ATP binding"/>
    <property type="evidence" value="ECO:0007669"/>
    <property type="project" value="UniProtKB-KW"/>
</dbReference>
<dbReference type="PANTHER" id="PTHR43065">
    <property type="entry name" value="SENSOR HISTIDINE KINASE"/>
    <property type="match status" value="1"/>
</dbReference>
<dbReference type="InterPro" id="IPR036097">
    <property type="entry name" value="HisK_dim/P_sf"/>
</dbReference>
<dbReference type="CDD" id="cd00082">
    <property type="entry name" value="HisKA"/>
    <property type="match status" value="1"/>
</dbReference>
<dbReference type="GO" id="GO:0000155">
    <property type="term" value="F:phosphorelay sensor kinase activity"/>
    <property type="evidence" value="ECO:0007669"/>
    <property type="project" value="InterPro"/>
</dbReference>
<dbReference type="PRINTS" id="PR00344">
    <property type="entry name" value="BCTRLSENSOR"/>
</dbReference>
<evidence type="ECO:0000256" key="7">
    <source>
        <dbReference type="ARBA" id="ARBA00022840"/>
    </source>
</evidence>
<organism evidence="12 13">
    <name type="scientific">Candidatus Desulfatibia vada</name>
    <dbReference type="NCBI Taxonomy" id="2841696"/>
    <lineage>
        <taxon>Bacteria</taxon>
        <taxon>Pseudomonadati</taxon>
        <taxon>Thermodesulfobacteriota</taxon>
        <taxon>Desulfobacteria</taxon>
        <taxon>Desulfobacterales</taxon>
        <taxon>Desulfobacterales incertae sedis</taxon>
        <taxon>Candidatus Desulfatibia</taxon>
    </lineage>
</organism>
<dbReference type="AlphaFoldDB" id="A0A8J6P4I5"/>
<name>A0A8J6P4I5_9BACT</name>
<dbReference type="PANTHER" id="PTHR43065:SF46">
    <property type="entry name" value="C4-DICARBOXYLATE TRANSPORT SENSOR PROTEIN DCTB"/>
    <property type="match status" value="1"/>
</dbReference>
<dbReference type="InterPro" id="IPR003594">
    <property type="entry name" value="HATPase_dom"/>
</dbReference>
<dbReference type="Pfam" id="PF00072">
    <property type="entry name" value="Response_reg"/>
    <property type="match status" value="1"/>
</dbReference>
<dbReference type="EMBL" id="JACNIG010000289">
    <property type="protein sequence ID" value="MBC8433307.1"/>
    <property type="molecule type" value="Genomic_DNA"/>
</dbReference>
<evidence type="ECO:0000256" key="2">
    <source>
        <dbReference type="ARBA" id="ARBA00012438"/>
    </source>
</evidence>
<dbReference type="InterPro" id="IPR001789">
    <property type="entry name" value="Sig_transdc_resp-reg_receiver"/>
</dbReference>
<protein>
    <recommendedName>
        <fullName evidence="2">histidine kinase</fullName>
        <ecNumber evidence="2">2.7.13.3</ecNumber>
    </recommendedName>
</protein>
<evidence type="ECO:0000256" key="6">
    <source>
        <dbReference type="ARBA" id="ARBA00022777"/>
    </source>
</evidence>
<comment type="caution">
    <text evidence="12">The sequence shown here is derived from an EMBL/GenBank/DDBJ whole genome shotgun (WGS) entry which is preliminary data.</text>
</comment>
<comment type="catalytic activity">
    <reaction evidence="1">
        <text>ATP + protein L-histidine = ADP + protein N-phospho-L-histidine.</text>
        <dbReference type="EC" id="2.7.13.3"/>
    </reaction>
</comment>
<dbReference type="SUPFAM" id="SSF52172">
    <property type="entry name" value="CheY-like"/>
    <property type="match status" value="1"/>
</dbReference>
<gene>
    <name evidence="12" type="ORF">H8D96_15460</name>
</gene>
<evidence type="ECO:0000256" key="5">
    <source>
        <dbReference type="ARBA" id="ARBA00022741"/>
    </source>
</evidence>
<dbReference type="EC" id="2.7.13.3" evidence="2"/>
<feature type="domain" description="Response regulatory" evidence="11">
    <location>
        <begin position="287"/>
        <end position="403"/>
    </location>
</feature>
<dbReference type="InterPro" id="IPR005467">
    <property type="entry name" value="His_kinase_dom"/>
</dbReference>
<keyword evidence="7" id="KW-0067">ATP-binding</keyword>
<dbReference type="PROSITE" id="PS50110">
    <property type="entry name" value="RESPONSE_REGULATORY"/>
    <property type="match status" value="1"/>
</dbReference>
<feature type="modified residue" description="4-aspartylphosphate" evidence="9">
    <location>
        <position position="338"/>
    </location>
</feature>
<evidence type="ECO:0000256" key="1">
    <source>
        <dbReference type="ARBA" id="ARBA00000085"/>
    </source>
</evidence>
<keyword evidence="4" id="KW-0808">Transferase</keyword>
<keyword evidence="6" id="KW-0418">Kinase</keyword>
<evidence type="ECO:0000256" key="4">
    <source>
        <dbReference type="ARBA" id="ARBA00022679"/>
    </source>
</evidence>
<dbReference type="PROSITE" id="PS50109">
    <property type="entry name" value="HIS_KIN"/>
    <property type="match status" value="1"/>
</dbReference>
<dbReference type="InterPro" id="IPR003661">
    <property type="entry name" value="HisK_dim/P_dom"/>
</dbReference>
<dbReference type="SMART" id="SM00387">
    <property type="entry name" value="HATPase_c"/>
    <property type="match status" value="1"/>
</dbReference>